<keyword evidence="3 5" id="KW-0067">ATP-binding</keyword>
<accession>A0A317FH52</accession>
<dbReference type="InterPro" id="IPR017871">
    <property type="entry name" value="ABC_transporter-like_CS"/>
</dbReference>
<dbReference type="Pfam" id="PF00005">
    <property type="entry name" value="ABC_tran"/>
    <property type="match status" value="1"/>
</dbReference>
<dbReference type="PANTHER" id="PTHR45772">
    <property type="entry name" value="CONSERVED COMPONENT OF ABC TRANSPORTER FOR NATURAL AMINO ACIDS-RELATED"/>
    <property type="match status" value="1"/>
</dbReference>
<dbReference type="SUPFAM" id="SSF52540">
    <property type="entry name" value="P-loop containing nucleoside triphosphate hydrolases"/>
    <property type="match status" value="1"/>
</dbReference>
<dbReference type="EMBL" id="QGNA01000002">
    <property type="protein sequence ID" value="PWS37702.1"/>
    <property type="molecule type" value="Genomic_DNA"/>
</dbReference>
<organism evidence="5 6">
    <name type="scientific">Falsiroseomonas bella</name>
    <dbReference type="NCBI Taxonomy" id="2184016"/>
    <lineage>
        <taxon>Bacteria</taxon>
        <taxon>Pseudomonadati</taxon>
        <taxon>Pseudomonadota</taxon>
        <taxon>Alphaproteobacteria</taxon>
        <taxon>Acetobacterales</taxon>
        <taxon>Roseomonadaceae</taxon>
        <taxon>Falsiroseomonas</taxon>
    </lineage>
</organism>
<dbReference type="Pfam" id="PF12399">
    <property type="entry name" value="BCA_ABC_TP_C"/>
    <property type="match status" value="1"/>
</dbReference>
<dbReference type="CDD" id="cd03219">
    <property type="entry name" value="ABC_Mj1267_LivG_branched"/>
    <property type="match status" value="1"/>
</dbReference>
<comment type="caution">
    <text evidence="5">The sequence shown here is derived from an EMBL/GenBank/DDBJ whole genome shotgun (WGS) entry which is preliminary data.</text>
</comment>
<keyword evidence="1" id="KW-0813">Transport</keyword>
<evidence type="ECO:0000256" key="3">
    <source>
        <dbReference type="ARBA" id="ARBA00022840"/>
    </source>
</evidence>
<dbReference type="SMART" id="SM00382">
    <property type="entry name" value="AAA"/>
    <property type="match status" value="1"/>
</dbReference>
<sequence length="285" mass="30282">MAAGVLRRGAGDADAFRAGRPGRHPGARVPAQGSRGLMLLEARDLTKNFGGVRALDGAGFAIAEAGIVGLIGPNGAGKTTLFDMIAGRQFPDAGRVTLDGRDVTGLPPERRAALGLARTFQECRVFPEWTLRENLLFAARPRSFASALLRAFTRQEALPGGAAARAEELLRLATLDAYADAPASILSFGQRRMLEIASALMTRPRWLLLDEPAAGINPGLLDALGRFLRRAHADQGGLFLIVEHNMEFIMGLAGRIIVMHQGAVLADGPPEAVQSDEAVIEAYLG</sequence>
<dbReference type="InterPro" id="IPR003439">
    <property type="entry name" value="ABC_transporter-like_ATP-bd"/>
</dbReference>
<dbReference type="InterPro" id="IPR027417">
    <property type="entry name" value="P-loop_NTPase"/>
</dbReference>
<evidence type="ECO:0000256" key="1">
    <source>
        <dbReference type="ARBA" id="ARBA00022448"/>
    </source>
</evidence>
<dbReference type="InterPro" id="IPR051120">
    <property type="entry name" value="ABC_AA/LPS_Transport"/>
</dbReference>
<dbReference type="GO" id="GO:0005886">
    <property type="term" value="C:plasma membrane"/>
    <property type="evidence" value="ECO:0007669"/>
    <property type="project" value="TreeGrafter"/>
</dbReference>
<feature type="domain" description="ABC transporter" evidence="4">
    <location>
        <begin position="40"/>
        <end position="282"/>
    </location>
</feature>
<dbReference type="GO" id="GO:0016887">
    <property type="term" value="F:ATP hydrolysis activity"/>
    <property type="evidence" value="ECO:0007669"/>
    <property type="project" value="InterPro"/>
</dbReference>
<evidence type="ECO:0000313" key="5">
    <source>
        <dbReference type="EMBL" id="PWS37702.1"/>
    </source>
</evidence>
<proteinExistence type="predicted"/>
<dbReference type="PANTHER" id="PTHR45772:SF9">
    <property type="entry name" value="CONSERVED COMPONENT OF ABC TRANSPORTER FOR NATURAL AMINO ACIDS"/>
    <property type="match status" value="1"/>
</dbReference>
<dbReference type="InterPro" id="IPR003593">
    <property type="entry name" value="AAA+_ATPase"/>
</dbReference>
<keyword evidence="2" id="KW-0547">Nucleotide-binding</keyword>
<gene>
    <name evidence="5" type="ORF">DFH01_10270</name>
</gene>
<evidence type="ECO:0000313" key="6">
    <source>
        <dbReference type="Proteomes" id="UP000245765"/>
    </source>
</evidence>
<dbReference type="PROSITE" id="PS00211">
    <property type="entry name" value="ABC_TRANSPORTER_1"/>
    <property type="match status" value="1"/>
</dbReference>
<dbReference type="AlphaFoldDB" id="A0A317FH52"/>
<dbReference type="Gene3D" id="3.40.50.300">
    <property type="entry name" value="P-loop containing nucleotide triphosphate hydrolases"/>
    <property type="match status" value="1"/>
</dbReference>
<evidence type="ECO:0000256" key="2">
    <source>
        <dbReference type="ARBA" id="ARBA00022741"/>
    </source>
</evidence>
<protein>
    <submittedName>
        <fullName evidence="5">ABC transporter ATP-binding protein</fullName>
    </submittedName>
</protein>
<name>A0A317FH52_9PROT</name>
<dbReference type="InterPro" id="IPR032823">
    <property type="entry name" value="BCA_ABC_TP_C"/>
</dbReference>
<reference evidence="6" key="1">
    <citation type="submission" date="2018-05" db="EMBL/GenBank/DDBJ databases">
        <authorList>
            <person name="Du Z."/>
            <person name="Wang X."/>
        </authorList>
    </citation>
    <scope>NUCLEOTIDE SEQUENCE [LARGE SCALE GENOMIC DNA]</scope>
    <source>
        <strain evidence="6">CQN31</strain>
    </source>
</reference>
<dbReference type="Proteomes" id="UP000245765">
    <property type="component" value="Unassembled WGS sequence"/>
</dbReference>
<dbReference type="PROSITE" id="PS50893">
    <property type="entry name" value="ABC_TRANSPORTER_2"/>
    <property type="match status" value="1"/>
</dbReference>
<keyword evidence="6" id="KW-1185">Reference proteome</keyword>
<evidence type="ECO:0000259" key="4">
    <source>
        <dbReference type="PROSITE" id="PS50893"/>
    </source>
</evidence>
<dbReference type="GO" id="GO:0005524">
    <property type="term" value="F:ATP binding"/>
    <property type="evidence" value="ECO:0007669"/>
    <property type="project" value="UniProtKB-KW"/>
</dbReference>